<organism evidence="1 2">
    <name type="scientific">Novosphingobium arvoryzae</name>
    <dbReference type="NCBI Taxonomy" id="1256514"/>
    <lineage>
        <taxon>Bacteria</taxon>
        <taxon>Pseudomonadati</taxon>
        <taxon>Pseudomonadota</taxon>
        <taxon>Alphaproteobacteria</taxon>
        <taxon>Sphingomonadales</taxon>
        <taxon>Sphingomonadaceae</taxon>
        <taxon>Novosphingobium</taxon>
    </lineage>
</organism>
<gene>
    <name evidence="1" type="ORF">GCM10011617_30530</name>
</gene>
<reference evidence="1" key="2">
    <citation type="submission" date="2020-09" db="EMBL/GenBank/DDBJ databases">
        <authorList>
            <person name="Sun Q."/>
            <person name="Kim S."/>
        </authorList>
    </citation>
    <scope>NUCLEOTIDE SEQUENCE</scope>
    <source>
        <strain evidence="1">KCTC 32422</strain>
    </source>
</reference>
<dbReference type="RefSeq" id="WP_189543098.1">
    <property type="nucleotide sequence ID" value="NZ_BMZD01000012.1"/>
</dbReference>
<evidence type="ECO:0000313" key="1">
    <source>
        <dbReference type="EMBL" id="GHA07750.1"/>
    </source>
</evidence>
<keyword evidence="2" id="KW-1185">Reference proteome</keyword>
<name>A0A918RRW4_9SPHN</name>
<accession>A0A918RRW4</accession>
<proteinExistence type="predicted"/>
<dbReference type="EMBL" id="BMZD01000012">
    <property type="protein sequence ID" value="GHA07750.1"/>
    <property type="molecule type" value="Genomic_DNA"/>
</dbReference>
<dbReference type="AlphaFoldDB" id="A0A918RRW4"/>
<sequence length="144" mass="16003">MSFINTLKLTEYKPQQVNGGVHARRRKLLEKIEQQIQLATNPDYTPSKTAWVQGEDGIERKVEVAKRVKRWWVENLDGTVTLTVRYGSRPIELAKGKNAIALAGRDDVGKVLAGIKQAVFDGELDAVLQAQANFGKKKVDKSAS</sequence>
<dbReference type="InterPro" id="IPR046581">
    <property type="entry name" value="DUF6641"/>
</dbReference>
<reference evidence="1" key="1">
    <citation type="journal article" date="2014" name="Int. J. Syst. Evol. Microbiol.">
        <title>Complete genome sequence of Corynebacterium casei LMG S-19264T (=DSM 44701T), isolated from a smear-ripened cheese.</title>
        <authorList>
            <consortium name="US DOE Joint Genome Institute (JGI-PGF)"/>
            <person name="Walter F."/>
            <person name="Albersmeier A."/>
            <person name="Kalinowski J."/>
            <person name="Ruckert C."/>
        </authorList>
    </citation>
    <scope>NUCLEOTIDE SEQUENCE</scope>
    <source>
        <strain evidence="1">KCTC 32422</strain>
    </source>
</reference>
<comment type="caution">
    <text evidence="1">The sequence shown here is derived from an EMBL/GenBank/DDBJ whole genome shotgun (WGS) entry which is preliminary data.</text>
</comment>
<evidence type="ECO:0000313" key="2">
    <source>
        <dbReference type="Proteomes" id="UP000634139"/>
    </source>
</evidence>
<dbReference type="Proteomes" id="UP000634139">
    <property type="component" value="Unassembled WGS sequence"/>
</dbReference>
<protein>
    <submittedName>
        <fullName evidence="1">Uncharacterized protein</fullName>
    </submittedName>
</protein>
<dbReference type="Pfam" id="PF20346">
    <property type="entry name" value="DUF6641"/>
    <property type="match status" value="1"/>
</dbReference>